<feature type="transmembrane region" description="Helical" evidence="11">
    <location>
        <begin position="358"/>
        <end position="380"/>
    </location>
</feature>
<dbReference type="GO" id="GO:0008324">
    <property type="term" value="F:monoatomic cation transmembrane transporter activity"/>
    <property type="evidence" value="ECO:0007669"/>
    <property type="project" value="InterPro"/>
</dbReference>
<accession>A0A9E8HGY9</accession>
<keyword evidence="10 11" id="KW-0472">Membrane</keyword>
<feature type="transmembrane region" description="Helical" evidence="11">
    <location>
        <begin position="146"/>
        <end position="169"/>
    </location>
</feature>
<dbReference type="Pfam" id="PF02080">
    <property type="entry name" value="TrkA_C"/>
    <property type="match status" value="1"/>
</dbReference>
<dbReference type="Proteomes" id="UP001164472">
    <property type="component" value="Chromosome"/>
</dbReference>
<feature type="domain" description="RCK C-terminal" evidence="13">
    <location>
        <begin position="574"/>
        <end position="657"/>
    </location>
</feature>
<dbReference type="InterPro" id="IPR003148">
    <property type="entry name" value="RCK_N"/>
</dbReference>
<evidence type="ECO:0000256" key="4">
    <source>
        <dbReference type="ARBA" id="ARBA00022449"/>
    </source>
</evidence>
<dbReference type="InterPro" id="IPR006153">
    <property type="entry name" value="Cation/H_exchanger_TM"/>
</dbReference>
<evidence type="ECO:0000313" key="15">
    <source>
        <dbReference type="Proteomes" id="UP001164472"/>
    </source>
</evidence>
<dbReference type="InterPro" id="IPR038770">
    <property type="entry name" value="Na+/solute_symporter_sf"/>
</dbReference>
<dbReference type="Pfam" id="PF02254">
    <property type="entry name" value="TrkA_N"/>
    <property type="match status" value="1"/>
</dbReference>
<dbReference type="Gene3D" id="1.20.1530.20">
    <property type="match status" value="1"/>
</dbReference>
<evidence type="ECO:0000256" key="1">
    <source>
        <dbReference type="ARBA" id="ARBA00004141"/>
    </source>
</evidence>
<keyword evidence="5" id="KW-0633">Potassium transport</keyword>
<dbReference type="InterPro" id="IPR006037">
    <property type="entry name" value="RCK_C"/>
</dbReference>
<evidence type="ECO:0000259" key="12">
    <source>
        <dbReference type="PROSITE" id="PS51201"/>
    </source>
</evidence>
<dbReference type="KEGG" id="asem:NNL22_13365"/>
<dbReference type="NCBIfam" id="TIGR00932">
    <property type="entry name" value="2a37"/>
    <property type="match status" value="1"/>
</dbReference>
<dbReference type="GO" id="GO:1902600">
    <property type="term" value="P:proton transmembrane transport"/>
    <property type="evidence" value="ECO:0007669"/>
    <property type="project" value="InterPro"/>
</dbReference>
<feature type="transmembrane region" description="Helical" evidence="11">
    <location>
        <begin position="30"/>
        <end position="48"/>
    </location>
</feature>
<dbReference type="InterPro" id="IPR004771">
    <property type="entry name" value="K/H_exchanger"/>
</dbReference>
<keyword evidence="15" id="KW-1185">Reference proteome</keyword>
<dbReference type="RefSeq" id="WP_251811473.1">
    <property type="nucleotide sequence ID" value="NZ_CP101527.1"/>
</dbReference>
<comment type="similarity">
    <text evidence="2">Belongs to the monovalent cation:proton antiporter 2 (CPA2) transporter (TC 2.A.37) family.</text>
</comment>
<dbReference type="PROSITE" id="PS51202">
    <property type="entry name" value="RCK_C"/>
    <property type="match status" value="1"/>
</dbReference>
<feature type="transmembrane region" description="Helical" evidence="11">
    <location>
        <begin position="294"/>
        <end position="316"/>
    </location>
</feature>
<evidence type="ECO:0000256" key="5">
    <source>
        <dbReference type="ARBA" id="ARBA00022538"/>
    </source>
</evidence>
<gene>
    <name evidence="14" type="ORF">NNL22_13365</name>
</gene>
<dbReference type="SUPFAM" id="SSF116726">
    <property type="entry name" value="TrkA C-terminal domain-like"/>
    <property type="match status" value="1"/>
</dbReference>
<sequence length="658" mass="71174">MEGVFLKVLILLAAAVVASTIFRRFRIPPILAYLCVGLFVGPSAFGIVKDLEAIRFLAEFGVVFLLFSLGLEFSLAKMMALRHTVFGLGGLQVLISCIVIFAIAMAVGVTVEEAIVIAGALSLSSTAVVSKELSSRNELHKPHGQLSIGILLFQDIAAVLFLIMVPAFAGSDHEAIFESIGLTLVKGVGLFALLLACGRWILPPLFNEVAKTHSEEVFVMAVLLVSLMAAALTHHFGLSMALGAFIAGMMLSETNYRHQIEADIRPFRDLLLGLFFISVGMALEINALITNWHWIILCSIALIIGKALLIFALTVVNKHSKRDAITTGLYLAQGGEFGFALFALAFKSGTVSESVSGILIPTIVVSIALTPWLISIAPYVSKKLFGEAKFVPKNDYKSQLNKASESLSDHAILCGFGRVGQSVSRFLNKESLPYIAVDIDPYRVNEAGIAGENIHYGDASRLDILKALGLERAKLLVISYKEIDVAKKILHTIREKGYTIPILVRTSDDSSLEDLLTSGATEIVPETMEASLMLVSHVLTMMGTPAEHVFDHIESARKQRYQILHGYYHGISSKIVDDKGKALEQLHAVLLTEDCYATGKTLGELGLEKAGDPVEVIKHSDGQESSPSPNLVLQAGDTVILHGSSEQIERAENLILAG</sequence>
<evidence type="ECO:0000256" key="11">
    <source>
        <dbReference type="SAM" id="Phobius"/>
    </source>
</evidence>
<dbReference type="PROSITE" id="PS51201">
    <property type="entry name" value="RCK_N"/>
    <property type="match status" value="1"/>
</dbReference>
<proteinExistence type="inferred from homology"/>
<dbReference type="InterPro" id="IPR036291">
    <property type="entry name" value="NAD(P)-bd_dom_sf"/>
</dbReference>
<evidence type="ECO:0000256" key="7">
    <source>
        <dbReference type="ARBA" id="ARBA00022958"/>
    </source>
</evidence>
<organism evidence="14 15">
    <name type="scientific">Alkalimarinus sediminis</name>
    <dbReference type="NCBI Taxonomy" id="1632866"/>
    <lineage>
        <taxon>Bacteria</taxon>
        <taxon>Pseudomonadati</taxon>
        <taxon>Pseudomonadota</taxon>
        <taxon>Gammaproteobacteria</taxon>
        <taxon>Alteromonadales</taxon>
        <taxon>Alteromonadaceae</taxon>
        <taxon>Alkalimarinus</taxon>
    </lineage>
</organism>
<dbReference type="Pfam" id="PF00999">
    <property type="entry name" value="Na_H_Exchanger"/>
    <property type="match status" value="1"/>
</dbReference>
<feature type="transmembrane region" description="Helical" evidence="11">
    <location>
        <begin position="6"/>
        <end position="23"/>
    </location>
</feature>
<dbReference type="SUPFAM" id="SSF51735">
    <property type="entry name" value="NAD(P)-binding Rossmann-fold domains"/>
    <property type="match status" value="1"/>
</dbReference>
<reference evidence="14" key="1">
    <citation type="submission" date="2022-07" db="EMBL/GenBank/DDBJ databases">
        <title>Alkalimarinus sp. nov., isolated from gut of a Alitta virens.</title>
        <authorList>
            <person name="Yang A.I."/>
            <person name="Shin N.-R."/>
        </authorList>
    </citation>
    <scope>NUCLEOTIDE SEQUENCE</scope>
    <source>
        <strain evidence="14">FA028</strain>
    </source>
</reference>
<dbReference type="GO" id="GO:0015297">
    <property type="term" value="F:antiporter activity"/>
    <property type="evidence" value="ECO:0007669"/>
    <property type="project" value="UniProtKB-KW"/>
</dbReference>
<evidence type="ECO:0000256" key="8">
    <source>
        <dbReference type="ARBA" id="ARBA00022989"/>
    </source>
</evidence>
<evidence type="ECO:0000259" key="13">
    <source>
        <dbReference type="PROSITE" id="PS51202"/>
    </source>
</evidence>
<keyword evidence="7" id="KW-0630">Potassium</keyword>
<evidence type="ECO:0000256" key="10">
    <source>
        <dbReference type="ARBA" id="ARBA00023136"/>
    </source>
</evidence>
<dbReference type="GO" id="GO:0005886">
    <property type="term" value="C:plasma membrane"/>
    <property type="evidence" value="ECO:0007669"/>
    <property type="project" value="TreeGrafter"/>
</dbReference>
<comment type="subcellular location">
    <subcellularLocation>
        <location evidence="1">Membrane</location>
        <topology evidence="1">Multi-pass membrane protein</topology>
    </subcellularLocation>
</comment>
<evidence type="ECO:0000256" key="6">
    <source>
        <dbReference type="ARBA" id="ARBA00022692"/>
    </source>
</evidence>
<evidence type="ECO:0000256" key="3">
    <source>
        <dbReference type="ARBA" id="ARBA00022448"/>
    </source>
</evidence>
<keyword evidence="9" id="KW-0406">Ion transport</keyword>
<evidence type="ECO:0000256" key="2">
    <source>
        <dbReference type="ARBA" id="ARBA00005551"/>
    </source>
</evidence>
<dbReference type="InterPro" id="IPR036721">
    <property type="entry name" value="RCK_C_sf"/>
</dbReference>
<name>A0A9E8HGY9_9ALTE</name>
<keyword evidence="3" id="KW-0813">Transport</keyword>
<keyword evidence="4" id="KW-0050">Antiport</keyword>
<feature type="transmembrane region" description="Helical" evidence="11">
    <location>
        <begin position="54"/>
        <end position="73"/>
    </location>
</feature>
<dbReference type="AlphaFoldDB" id="A0A9E8HGY9"/>
<feature type="domain" description="RCK N-terminal" evidence="12">
    <location>
        <begin position="408"/>
        <end position="525"/>
    </location>
</feature>
<dbReference type="Gene3D" id="3.30.70.1450">
    <property type="entry name" value="Regulator of K+ conductance, C-terminal domain"/>
    <property type="match status" value="1"/>
</dbReference>
<keyword evidence="6 11" id="KW-0812">Transmembrane</keyword>
<dbReference type="Gene3D" id="3.40.50.720">
    <property type="entry name" value="NAD(P)-binding Rossmann-like Domain"/>
    <property type="match status" value="1"/>
</dbReference>
<dbReference type="EMBL" id="CP101527">
    <property type="protein sequence ID" value="UZW74012.1"/>
    <property type="molecule type" value="Genomic_DNA"/>
</dbReference>
<dbReference type="PANTHER" id="PTHR46157:SF4">
    <property type="entry name" value="K(+) EFFLUX ANTIPORTER 3, CHLOROPLASTIC"/>
    <property type="match status" value="1"/>
</dbReference>
<dbReference type="GO" id="GO:0006813">
    <property type="term" value="P:potassium ion transport"/>
    <property type="evidence" value="ECO:0007669"/>
    <property type="project" value="UniProtKB-KW"/>
</dbReference>
<evidence type="ECO:0000256" key="9">
    <source>
        <dbReference type="ARBA" id="ARBA00023065"/>
    </source>
</evidence>
<feature type="transmembrane region" description="Helical" evidence="11">
    <location>
        <begin position="175"/>
        <end position="196"/>
    </location>
</feature>
<protein>
    <submittedName>
        <fullName evidence="14">Monovalent cation:proton antiporter-2 (CPA2) family protein</fullName>
    </submittedName>
</protein>
<dbReference type="PANTHER" id="PTHR46157">
    <property type="entry name" value="K(+) EFFLUX ANTIPORTER 3, CHLOROPLASTIC"/>
    <property type="match status" value="1"/>
</dbReference>
<feature type="transmembrane region" description="Helical" evidence="11">
    <location>
        <begin position="270"/>
        <end position="288"/>
    </location>
</feature>
<feature type="transmembrane region" description="Helical" evidence="11">
    <location>
        <begin position="85"/>
        <end position="108"/>
    </location>
</feature>
<evidence type="ECO:0000313" key="14">
    <source>
        <dbReference type="EMBL" id="UZW74012.1"/>
    </source>
</evidence>
<keyword evidence="8 11" id="KW-1133">Transmembrane helix</keyword>
<feature type="transmembrane region" description="Helical" evidence="11">
    <location>
        <begin position="217"/>
        <end position="234"/>
    </location>
</feature>